<dbReference type="Pfam" id="PF13439">
    <property type="entry name" value="Glyco_transf_4"/>
    <property type="match status" value="1"/>
</dbReference>
<evidence type="ECO:0000259" key="5">
    <source>
        <dbReference type="Pfam" id="PF13439"/>
    </source>
</evidence>
<keyword evidence="3 6" id="KW-0808">Transferase</keyword>
<evidence type="ECO:0000256" key="1">
    <source>
        <dbReference type="ARBA" id="ARBA00009481"/>
    </source>
</evidence>
<evidence type="ECO:0000313" key="7">
    <source>
        <dbReference type="Proteomes" id="UP000309215"/>
    </source>
</evidence>
<comment type="similarity">
    <text evidence="1">Belongs to the glycosyltransferase group 1 family. Glycosyltransferase 4 subfamily.</text>
</comment>
<dbReference type="Gene3D" id="3.40.50.2000">
    <property type="entry name" value="Glycogen Phosphorylase B"/>
    <property type="match status" value="2"/>
</dbReference>
<proteinExistence type="inferred from homology"/>
<reference evidence="6 7" key="1">
    <citation type="submission" date="2019-04" db="EMBL/GenBank/DDBJ databases">
        <authorList>
            <person name="Li Y."/>
            <person name="Wang J."/>
        </authorList>
    </citation>
    <scope>NUCLEOTIDE SEQUENCE [LARGE SCALE GENOMIC DNA]</scope>
    <source>
        <strain evidence="6 7">DSM 14668</strain>
    </source>
</reference>
<dbReference type="Pfam" id="PF00534">
    <property type="entry name" value="Glycos_transf_1"/>
    <property type="match status" value="1"/>
</dbReference>
<accession>A0A4U1JDW2</accession>
<dbReference type="Proteomes" id="UP000309215">
    <property type="component" value="Unassembled WGS sequence"/>
</dbReference>
<gene>
    <name evidence="6" type="ORF">E8A74_12890</name>
</gene>
<dbReference type="AlphaFoldDB" id="A0A4U1JDW2"/>
<dbReference type="InterPro" id="IPR001296">
    <property type="entry name" value="Glyco_trans_1"/>
</dbReference>
<sequence length="393" mass="42897">MSGPEPARPAVAFLLGTAFSFTETFLFNQMRSLTRYQAITLCNRVANEERFPWTEPRILGRRQPSKIGQALRPLHGRLTLDPAWMRALEETRATVLHGQFGTNGLIAAVYGKKLGLPVVTSFYGGDVGILLEPRKHLRRYWHYILGKRALFEGSDLVLVLSTAMRDDLVRLGCPASKLRIHPNGVDLERFRPAPRADRTGPLSVVMCGREIEKKGFAHGFRAVHRARAAGVDLRVRWLPAPGPLGAPLRALIEELGLGPHVEILDPKTDPAVVMRESELMLCPSVTAADGDKEGVPTVLVEAAGTGLPAIASRHAGIPEIVVDGESGLLYAERDEEGLAAGLVRLAKDVSLRARMGEAARQKALATYDARKLAITLEAHYDALAALALRRSLD</sequence>
<dbReference type="SUPFAM" id="SSF53756">
    <property type="entry name" value="UDP-Glycosyltransferase/glycogen phosphorylase"/>
    <property type="match status" value="1"/>
</dbReference>
<evidence type="ECO:0000256" key="3">
    <source>
        <dbReference type="ARBA" id="ARBA00022679"/>
    </source>
</evidence>
<evidence type="ECO:0000259" key="4">
    <source>
        <dbReference type="Pfam" id="PF00534"/>
    </source>
</evidence>
<dbReference type="PANTHER" id="PTHR12526">
    <property type="entry name" value="GLYCOSYLTRANSFERASE"/>
    <property type="match status" value="1"/>
</dbReference>
<evidence type="ECO:0000256" key="2">
    <source>
        <dbReference type="ARBA" id="ARBA00022676"/>
    </source>
</evidence>
<name>A0A4U1JDW2_9BACT</name>
<dbReference type="GO" id="GO:0016757">
    <property type="term" value="F:glycosyltransferase activity"/>
    <property type="evidence" value="ECO:0007669"/>
    <property type="project" value="UniProtKB-KW"/>
</dbReference>
<dbReference type="EMBL" id="SSMQ01000011">
    <property type="protein sequence ID" value="TKD09175.1"/>
    <property type="molecule type" value="Genomic_DNA"/>
</dbReference>
<dbReference type="InterPro" id="IPR028098">
    <property type="entry name" value="Glyco_trans_4-like_N"/>
</dbReference>
<dbReference type="RefSeq" id="WP_136929284.1">
    <property type="nucleotide sequence ID" value="NZ_SSMQ01000011.1"/>
</dbReference>
<organism evidence="6 7">
    <name type="scientific">Polyangium fumosum</name>
    <dbReference type="NCBI Taxonomy" id="889272"/>
    <lineage>
        <taxon>Bacteria</taxon>
        <taxon>Pseudomonadati</taxon>
        <taxon>Myxococcota</taxon>
        <taxon>Polyangia</taxon>
        <taxon>Polyangiales</taxon>
        <taxon>Polyangiaceae</taxon>
        <taxon>Polyangium</taxon>
    </lineage>
</organism>
<keyword evidence="2" id="KW-0328">Glycosyltransferase</keyword>
<comment type="caution">
    <text evidence="6">The sequence shown here is derived from an EMBL/GenBank/DDBJ whole genome shotgun (WGS) entry which is preliminary data.</text>
</comment>
<evidence type="ECO:0000313" key="6">
    <source>
        <dbReference type="EMBL" id="TKD09175.1"/>
    </source>
</evidence>
<protein>
    <submittedName>
        <fullName evidence="6">Glycosyltransferase</fullName>
    </submittedName>
</protein>
<dbReference type="OrthoDB" id="267270at2"/>
<keyword evidence="7" id="KW-1185">Reference proteome</keyword>
<feature type="domain" description="Glycosyl transferase family 1" evidence="4">
    <location>
        <begin position="201"/>
        <end position="361"/>
    </location>
</feature>
<feature type="domain" description="Glycosyltransferase subfamily 4-like N-terminal" evidence="5">
    <location>
        <begin position="46"/>
        <end position="189"/>
    </location>
</feature>
<dbReference type="PANTHER" id="PTHR12526:SF640">
    <property type="entry name" value="COLANIC ACID BIOSYNTHESIS GLYCOSYLTRANSFERASE WCAL-RELATED"/>
    <property type="match status" value="1"/>
</dbReference>